<protein>
    <recommendedName>
        <fullName evidence="3">Hybrid signal transduction histidine kinase M</fullName>
    </recommendedName>
</protein>
<dbReference type="Pfam" id="PF14223">
    <property type="entry name" value="Retrotran_gag_2"/>
    <property type="match status" value="1"/>
</dbReference>
<keyword evidence="2" id="KW-1185">Reference proteome</keyword>
<reference evidence="1 2" key="1">
    <citation type="journal article" date="2018" name="Mol. Plant">
        <title>The genome of Artemisia annua provides insight into the evolution of Asteraceae family and artemisinin biosynthesis.</title>
        <authorList>
            <person name="Shen Q."/>
            <person name="Zhang L."/>
            <person name="Liao Z."/>
            <person name="Wang S."/>
            <person name="Yan T."/>
            <person name="Shi P."/>
            <person name="Liu M."/>
            <person name="Fu X."/>
            <person name="Pan Q."/>
            <person name="Wang Y."/>
            <person name="Lv Z."/>
            <person name="Lu X."/>
            <person name="Zhang F."/>
            <person name="Jiang W."/>
            <person name="Ma Y."/>
            <person name="Chen M."/>
            <person name="Hao X."/>
            <person name="Li L."/>
            <person name="Tang Y."/>
            <person name="Lv G."/>
            <person name="Zhou Y."/>
            <person name="Sun X."/>
            <person name="Brodelius P.E."/>
            <person name="Rose J.K.C."/>
            <person name="Tang K."/>
        </authorList>
    </citation>
    <scope>NUCLEOTIDE SEQUENCE [LARGE SCALE GENOMIC DNA]</scope>
    <source>
        <strain evidence="2">cv. Huhao1</strain>
        <tissue evidence="1">Leaf</tissue>
    </source>
</reference>
<comment type="caution">
    <text evidence="1">The sequence shown here is derived from an EMBL/GenBank/DDBJ whole genome shotgun (WGS) entry which is preliminary data.</text>
</comment>
<dbReference type="AlphaFoldDB" id="A0A2U1NLA9"/>
<evidence type="ECO:0000313" key="2">
    <source>
        <dbReference type="Proteomes" id="UP000245207"/>
    </source>
</evidence>
<dbReference type="OrthoDB" id="1729427at2759"/>
<evidence type="ECO:0008006" key="3">
    <source>
        <dbReference type="Google" id="ProtNLM"/>
    </source>
</evidence>
<name>A0A2U1NLA9_ARTAN</name>
<proteinExistence type="predicted"/>
<sequence>MTGNNSPPNLPKQPIDKAYSIVSIKACIPSSLDLEKLNYNSWSNLFNRFCKTYDVHHHLQEPVSTSTAPPDPFFDTTDSLVVMWMYSTISLKLVDMVIDDSTTTHEVWKKLQNLFHDNKVARVIQLDNDIRNMAIGTLSVDDYFQEIKSKDDCLANLGSVVSDSSLITYAINGLRAKFPEIARIIRHQETLPTFDQVRSMVLFEESDMA</sequence>
<dbReference type="PANTHER" id="PTHR47481:SF41">
    <property type="entry name" value="COPIA-LIKE POLYPROTEIN_RETROTRANSPOSON"/>
    <property type="match status" value="1"/>
</dbReference>
<dbReference type="PANTHER" id="PTHR47481">
    <property type="match status" value="1"/>
</dbReference>
<dbReference type="EMBL" id="PKPP01002592">
    <property type="protein sequence ID" value="PWA74266.1"/>
    <property type="molecule type" value="Genomic_DNA"/>
</dbReference>
<dbReference type="Proteomes" id="UP000245207">
    <property type="component" value="Unassembled WGS sequence"/>
</dbReference>
<accession>A0A2U1NLA9</accession>
<evidence type="ECO:0000313" key="1">
    <source>
        <dbReference type="EMBL" id="PWA74266.1"/>
    </source>
</evidence>
<gene>
    <name evidence="1" type="ORF">CTI12_AA252700</name>
</gene>
<organism evidence="1 2">
    <name type="scientific">Artemisia annua</name>
    <name type="common">Sweet wormwood</name>
    <dbReference type="NCBI Taxonomy" id="35608"/>
    <lineage>
        <taxon>Eukaryota</taxon>
        <taxon>Viridiplantae</taxon>
        <taxon>Streptophyta</taxon>
        <taxon>Embryophyta</taxon>
        <taxon>Tracheophyta</taxon>
        <taxon>Spermatophyta</taxon>
        <taxon>Magnoliopsida</taxon>
        <taxon>eudicotyledons</taxon>
        <taxon>Gunneridae</taxon>
        <taxon>Pentapetalae</taxon>
        <taxon>asterids</taxon>
        <taxon>campanulids</taxon>
        <taxon>Asterales</taxon>
        <taxon>Asteraceae</taxon>
        <taxon>Asteroideae</taxon>
        <taxon>Anthemideae</taxon>
        <taxon>Artemisiinae</taxon>
        <taxon>Artemisia</taxon>
    </lineage>
</organism>